<dbReference type="GO" id="GO:0016747">
    <property type="term" value="F:acyltransferase activity, transferring groups other than amino-acyl groups"/>
    <property type="evidence" value="ECO:0007669"/>
    <property type="project" value="InterPro"/>
</dbReference>
<dbReference type="Gene3D" id="3.40.640.10">
    <property type="entry name" value="Type I PLP-dependent aspartate aminotransferase-like (Major domain)"/>
    <property type="match status" value="1"/>
</dbReference>
<dbReference type="InterPro" id="IPR016181">
    <property type="entry name" value="Acyl_CoA_acyltransferase"/>
</dbReference>
<evidence type="ECO:0000256" key="1">
    <source>
        <dbReference type="ARBA" id="ARBA00001933"/>
    </source>
</evidence>
<dbReference type="SUPFAM" id="SSF55729">
    <property type="entry name" value="Acyl-CoA N-acyltransferases (Nat)"/>
    <property type="match status" value="1"/>
</dbReference>
<dbReference type="AlphaFoldDB" id="A0A1H0G479"/>
<dbReference type="InterPro" id="IPR015424">
    <property type="entry name" value="PyrdxlP-dep_Trfase"/>
</dbReference>
<dbReference type="PANTHER" id="PTHR42778">
    <property type="entry name" value="2-AMINOETHYLPHOSPHONATE--PYRUVATE TRANSAMINASE"/>
    <property type="match status" value="1"/>
</dbReference>
<evidence type="ECO:0000256" key="2">
    <source>
        <dbReference type="ARBA" id="ARBA00022576"/>
    </source>
</evidence>
<evidence type="ECO:0000313" key="7">
    <source>
        <dbReference type="Proteomes" id="UP000198860"/>
    </source>
</evidence>
<keyword evidence="2 6" id="KW-0032">Aminotransferase</keyword>
<dbReference type="InterPro" id="IPR000192">
    <property type="entry name" value="Aminotrans_V_dom"/>
</dbReference>
<evidence type="ECO:0000256" key="4">
    <source>
        <dbReference type="ARBA" id="ARBA00022898"/>
    </source>
</evidence>
<dbReference type="Gene3D" id="3.90.1150.10">
    <property type="entry name" value="Aspartate Aminotransferase, domain 1"/>
    <property type="match status" value="1"/>
</dbReference>
<dbReference type="PROSITE" id="PS51186">
    <property type="entry name" value="GNAT"/>
    <property type="match status" value="1"/>
</dbReference>
<protein>
    <submittedName>
        <fullName evidence="6">Aspartate aminotransferase</fullName>
    </submittedName>
</protein>
<gene>
    <name evidence="6" type="ORF">SAMN05421677_102214</name>
</gene>
<dbReference type="Pfam" id="PF21926">
    <property type="entry name" value="FeeM"/>
    <property type="match status" value="1"/>
</dbReference>
<accession>A0A1H0G479</accession>
<dbReference type="InterPro" id="IPR000182">
    <property type="entry name" value="GNAT_dom"/>
</dbReference>
<evidence type="ECO:0000256" key="3">
    <source>
        <dbReference type="ARBA" id="ARBA00022679"/>
    </source>
</evidence>
<reference evidence="7" key="1">
    <citation type="submission" date="2016-10" db="EMBL/GenBank/DDBJ databases">
        <authorList>
            <person name="Varghese N."/>
            <person name="Submissions S."/>
        </authorList>
    </citation>
    <scope>NUCLEOTIDE SEQUENCE [LARGE SCALE GENOMIC DNA]</scope>
    <source>
        <strain evidence="7">CGMCC 1.3703</strain>
    </source>
</reference>
<dbReference type="PANTHER" id="PTHR42778:SF1">
    <property type="entry name" value="2-AMINOETHYLPHOSPHONATE--PYRUVATE TRANSAMINASE"/>
    <property type="match status" value="1"/>
</dbReference>
<feature type="domain" description="N-acetyltransferase" evidence="5">
    <location>
        <begin position="5"/>
        <end position="168"/>
    </location>
</feature>
<sequence>MKQPFIYKVASTEEEYEQIHQLNYATFVEEIPQHNQNESRRLTDKFHNENTYIIAKKEKEVIGMIAVRGERPFSLDHKLPNIDDYLEEESTPCEIRLLSVKKEYRKRTTFFGMIDQLASYCLKQKFDVALISGTEREHVLYRKLGFEPFAHTVGTKEAAFQPMKLTKENFVKATQAYQRILARYEPISFLSGPVPMDEDVAQSLSRATQSHRSHEFLELMASVQSLLTEKANARHASILVGTGTLANDVVAQQIKQLEGDGLILSNGEFGERLIDHAKRAGLPFHTIQKEWNTAIAMEEVRSMLDEHPTIRWIWTVHCETSTGYLYDLGTLKEVAADYDVHLCIDACSSLGVDEVDLGSVYLSSSVSGKGLGSYPGLAIVFHHHKPFPNSTIPRYLDLGLYASNKSTPFTHSSNSLFALKKALELDGPAKAEWMGLLRSELENQGWTVLGDKTYSNGIITIALPSTQSSVTYGDRLKKQGILVNYESSYLREQNWMQIALMGTVSHVNITRLLDAMKRLKETEQKRISS</sequence>
<dbReference type="Proteomes" id="UP000198860">
    <property type="component" value="Unassembled WGS sequence"/>
</dbReference>
<organism evidence="6 7">
    <name type="scientific">Halobacillus aidingensis</name>
    <dbReference type="NCBI Taxonomy" id="240303"/>
    <lineage>
        <taxon>Bacteria</taxon>
        <taxon>Bacillati</taxon>
        <taxon>Bacillota</taxon>
        <taxon>Bacilli</taxon>
        <taxon>Bacillales</taxon>
        <taxon>Bacillaceae</taxon>
        <taxon>Halobacillus</taxon>
    </lineage>
</organism>
<dbReference type="Gene3D" id="3.40.630.30">
    <property type="match status" value="1"/>
</dbReference>
<keyword evidence="3 6" id="KW-0808">Transferase</keyword>
<dbReference type="InterPro" id="IPR054597">
    <property type="entry name" value="FeeM_cat"/>
</dbReference>
<dbReference type="Pfam" id="PF00266">
    <property type="entry name" value="Aminotran_5"/>
    <property type="match status" value="1"/>
</dbReference>
<proteinExistence type="predicted"/>
<dbReference type="RefSeq" id="WP_089650984.1">
    <property type="nucleotide sequence ID" value="NZ_FNIZ01000002.1"/>
</dbReference>
<name>A0A1H0G479_HALAD</name>
<dbReference type="SUPFAM" id="SSF53383">
    <property type="entry name" value="PLP-dependent transferases"/>
    <property type="match status" value="1"/>
</dbReference>
<dbReference type="GO" id="GO:0008483">
    <property type="term" value="F:transaminase activity"/>
    <property type="evidence" value="ECO:0007669"/>
    <property type="project" value="UniProtKB-KW"/>
</dbReference>
<evidence type="ECO:0000259" key="5">
    <source>
        <dbReference type="PROSITE" id="PS51186"/>
    </source>
</evidence>
<keyword evidence="7" id="KW-1185">Reference proteome</keyword>
<comment type="cofactor">
    <cofactor evidence="1">
        <name>pyridoxal 5'-phosphate</name>
        <dbReference type="ChEBI" id="CHEBI:597326"/>
    </cofactor>
</comment>
<evidence type="ECO:0000313" key="6">
    <source>
        <dbReference type="EMBL" id="SDO01672.1"/>
    </source>
</evidence>
<dbReference type="STRING" id="240303.SAMN05421677_102214"/>
<dbReference type="EMBL" id="FNIZ01000002">
    <property type="protein sequence ID" value="SDO01672.1"/>
    <property type="molecule type" value="Genomic_DNA"/>
</dbReference>
<dbReference type="OrthoDB" id="389074at2"/>
<dbReference type="InterPro" id="IPR015421">
    <property type="entry name" value="PyrdxlP-dep_Trfase_major"/>
</dbReference>
<dbReference type="InterPro" id="IPR015422">
    <property type="entry name" value="PyrdxlP-dep_Trfase_small"/>
</dbReference>
<keyword evidence="4" id="KW-0663">Pyridoxal phosphate</keyword>